<dbReference type="GeneID" id="36567461"/>
<dbReference type="VEuPathDB" id="FungiDB:C7M61_004073"/>
<dbReference type="AlphaFoldDB" id="A0A2P7YJU8"/>
<evidence type="ECO:0008006" key="3">
    <source>
        <dbReference type="Google" id="ProtNLM"/>
    </source>
</evidence>
<accession>A0A2P7YJU8</accession>
<dbReference type="GO" id="GO:0065003">
    <property type="term" value="P:protein-containing complex assembly"/>
    <property type="evidence" value="ECO:0007669"/>
    <property type="project" value="EnsemblFungi"/>
</dbReference>
<dbReference type="Pfam" id="PF04628">
    <property type="entry name" value="Sedlin_N"/>
    <property type="match status" value="1"/>
</dbReference>
<dbReference type="EMBL" id="PYFQ01000012">
    <property type="protein sequence ID" value="PSK36251.1"/>
    <property type="molecule type" value="Genomic_DNA"/>
</dbReference>
<gene>
    <name evidence="1" type="ORF">C7M61_004073</name>
</gene>
<dbReference type="GO" id="GO:1990071">
    <property type="term" value="C:TRAPPII protein complex"/>
    <property type="evidence" value="ECO:0007669"/>
    <property type="project" value="EnsemblFungi"/>
</dbReference>
<organism evidence="1 2">
    <name type="scientific">Candidozyma pseudohaemuli</name>
    <dbReference type="NCBI Taxonomy" id="418784"/>
    <lineage>
        <taxon>Eukaryota</taxon>
        <taxon>Fungi</taxon>
        <taxon>Dikarya</taxon>
        <taxon>Ascomycota</taxon>
        <taxon>Saccharomycotina</taxon>
        <taxon>Pichiomycetes</taxon>
        <taxon>Metschnikowiaceae</taxon>
        <taxon>Candidozyma</taxon>
    </lineage>
</organism>
<dbReference type="CDD" id="cd14825">
    <property type="entry name" value="TRAPPC2_sedlin"/>
    <property type="match status" value="1"/>
</dbReference>
<dbReference type="STRING" id="418784.A0A2P7YJU8"/>
<reference evidence="1 2" key="1">
    <citation type="submission" date="2018-03" db="EMBL/GenBank/DDBJ databases">
        <title>Candida pseudohaemulonii genome assembly and annotation.</title>
        <authorList>
            <person name="Munoz J.F."/>
            <person name="Gade L.G."/>
            <person name="Chow N.A."/>
            <person name="Litvintseva A.P."/>
            <person name="Loparev V.N."/>
            <person name="Cuomo C.A."/>
        </authorList>
    </citation>
    <scope>NUCLEOTIDE SEQUENCE [LARGE SCALE GENOMIC DNA]</scope>
    <source>
        <strain evidence="1 2">B12108</strain>
    </source>
</reference>
<dbReference type="Gene3D" id="3.30.450.70">
    <property type="match status" value="1"/>
</dbReference>
<name>A0A2P7YJU8_9ASCO</name>
<evidence type="ECO:0000313" key="2">
    <source>
        <dbReference type="Proteomes" id="UP000241107"/>
    </source>
</evidence>
<protein>
    <recommendedName>
        <fullName evidence="3">Trafficking protein particle complex subunit</fullName>
    </recommendedName>
</protein>
<dbReference type="GO" id="GO:0006888">
    <property type="term" value="P:endoplasmic reticulum to Golgi vesicle-mediated transport"/>
    <property type="evidence" value="ECO:0007669"/>
    <property type="project" value="EnsemblFungi"/>
</dbReference>
<proteinExistence type="predicted"/>
<dbReference type="InterPro" id="IPR006722">
    <property type="entry name" value="Sedlin"/>
</dbReference>
<keyword evidence="2" id="KW-1185">Reference proteome</keyword>
<dbReference type="SUPFAM" id="SSF64356">
    <property type="entry name" value="SNARE-like"/>
    <property type="match status" value="1"/>
</dbReference>
<dbReference type="OrthoDB" id="10252102at2759"/>
<sequence length="167" mass="18811">MSSYYFTVIGTRDNPLYELEFSSFKTSSSSSGYPGQSNFSSRIKELLPFITNASLDLIEDAQWSTNAFNLGKVDSFYGIRVNGFVTQGNIKFVLCYDSNAPGSSSLESMMSSNLTSSKHDENVIKQFFAEAYDLYVQTLLNPFYLVNDPIVSPDFDCRLKLLARKYL</sequence>
<dbReference type="RefSeq" id="XP_024712371.1">
    <property type="nucleotide sequence ID" value="XM_024859399.1"/>
</dbReference>
<evidence type="ECO:0000313" key="1">
    <source>
        <dbReference type="EMBL" id="PSK36251.1"/>
    </source>
</evidence>
<dbReference type="Proteomes" id="UP000241107">
    <property type="component" value="Unassembled WGS sequence"/>
</dbReference>
<dbReference type="PANTHER" id="PTHR12403">
    <property type="entry name" value="TRAFFICKING PROTEIN PARTICLE COMPLEX SUBUNIT 2"/>
    <property type="match status" value="1"/>
</dbReference>
<dbReference type="GO" id="GO:1990070">
    <property type="term" value="C:TRAPPI protein complex"/>
    <property type="evidence" value="ECO:0007669"/>
    <property type="project" value="EnsemblFungi"/>
</dbReference>
<dbReference type="GO" id="GO:1990072">
    <property type="term" value="C:TRAPPIII protein complex"/>
    <property type="evidence" value="ECO:0007669"/>
    <property type="project" value="EnsemblFungi"/>
</dbReference>
<dbReference type="InterPro" id="IPR011012">
    <property type="entry name" value="Longin-like_dom_sf"/>
</dbReference>
<comment type="caution">
    <text evidence="1">The sequence shown here is derived from an EMBL/GenBank/DDBJ whole genome shotgun (WGS) entry which is preliminary data.</text>
</comment>